<sequence length="122" mass="13750">MQFIRRIKRNRAIKSYLRKLPRLLAKDYGKSKRYRPKQVRATIERSGLSIIYTCYAISIFCSKKEFDAYHHQIGEVCDYGAMRGEVGNLHFYVNANFSSNDVVSVGSDFGGGSHGMDGGGTD</sequence>
<proteinExistence type="predicted"/>
<dbReference type="RefSeq" id="WP_371843947.1">
    <property type="nucleotide sequence ID" value="NZ_JBGMEL010000012.1"/>
</dbReference>
<organism evidence="1 2">
    <name type="scientific">Microbulbifer echini</name>
    <dbReference type="NCBI Taxonomy" id="1529067"/>
    <lineage>
        <taxon>Bacteria</taxon>
        <taxon>Pseudomonadati</taxon>
        <taxon>Pseudomonadota</taxon>
        <taxon>Gammaproteobacteria</taxon>
        <taxon>Cellvibrionales</taxon>
        <taxon>Microbulbiferaceae</taxon>
        <taxon>Microbulbifer</taxon>
    </lineage>
</organism>
<accession>A0ABV4NQ39</accession>
<name>A0ABV4NQ39_9GAMM</name>
<protein>
    <submittedName>
        <fullName evidence="1">DUF6559 family protein</fullName>
    </submittedName>
</protein>
<reference evidence="1 2" key="1">
    <citation type="submission" date="2024-08" db="EMBL/GenBank/DDBJ databases">
        <authorList>
            <person name="Ishaq N."/>
        </authorList>
    </citation>
    <scope>NUCLEOTIDE SEQUENCE [LARGE SCALE GENOMIC DNA]</scope>
    <source>
        <strain evidence="1 2">JCM 30400</strain>
    </source>
</reference>
<evidence type="ECO:0000313" key="2">
    <source>
        <dbReference type="Proteomes" id="UP001569414"/>
    </source>
</evidence>
<gene>
    <name evidence="1" type="ORF">ACCI51_13100</name>
</gene>
<dbReference type="EMBL" id="JBGMEL010000012">
    <property type="protein sequence ID" value="MFA0791488.1"/>
    <property type="molecule type" value="Genomic_DNA"/>
</dbReference>
<comment type="caution">
    <text evidence="1">The sequence shown here is derived from an EMBL/GenBank/DDBJ whole genome shotgun (WGS) entry which is preliminary data.</text>
</comment>
<dbReference type="Proteomes" id="UP001569414">
    <property type="component" value="Unassembled WGS sequence"/>
</dbReference>
<dbReference type="InterPro" id="IPR046689">
    <property type="entry name" value="DUF6559"/>
</dbReference>
<dbReference type="Pfam" id="PF20196">
    <property type="entry name" value="DUF6559"/>
    <property type="match status" value="1"/>
</dbReference>
<evidence type="ECO:0000313" key="1">
    <source>
        <dbReference type="EMBL" id="MFA0791488.1"/>
    </source>
</evidence>
<keyword evidence="2" id="KW-1185">Reference proteome</keyword>